<organism evidence="2 3">
    <name type="scientific">candidate division WWE3 bacterium RIFCSPHIGHO2_02_FULL_38_14</name>
    <dbReference type="NCBI Taxonomy" id="1802620"/>
    <lineage>
        <taxon>Bacteria</taxon>
        <taxon>Katanobacteria</taxon>
    </lineage>
</organism>
<evidence type="ECO:0000313" key="2">
    <source>
        <dbReference type="EMBL" id="OGC53875.1"/>
    </source>
</evidence>
<feature type="transmembrane region" description="Helical" evidence="1">
    <location>
        <begin position="52"/>
        <end position="72"/>
    </location>
</feature>
<reference evidence="2 3" key="1">
    <citation type="journal article" date="2016" name="Nat. Commun.">
        <title>Thousands of microbial genomes shed light on interconnected biogeochemical processes in an aquifer system.</title>
        <authorList>
            <person name="Anantharaman K."/>
            <person name="Brown C.T."/>
            <person name="Hug L.A."/>
            <person name="Sharon I."/>
            <person name="Castelle C.J."/>
            <person name="Probst A.J."/>
            <person name="Thomas B.C."/>
            <person name="Singh A."/>
            <person name="Wilkins M.J."/>
            <person name="Karaoz U."/>
            <person name="Brodie E.L."/>
            <person name="Williams K.H."/>
            <person name="Hubbard S.S."/>
            <person name="Banfield J.F."/>
        </authorList>
    </citation>
    <scope>NUCLEOTIDE SEQUENCE [LARGE SCALE GENOMIC DNA]</scope>
</reference>
<dbReference type="Proteomes" id="UP000178127">
    <property type="component" value="Unassembled WGS sequence"/>
</dbReference>
<keyword evidence="1" id="KW-1133">Transmembrane helix</keyword>
<sequence>MRRTAMIEKLIKMLDSKGVREKVTYTTFYVTIGAAMKTIYEVSAPFFEGGWQAVWAITFLTAYVALTAFWFVKFQQRNIRIVPAAVKSWISKMRGPAKGG</sequence>
<evidence type="ECO:0000256" key="1">
    <source>
        <dbReference type="SAM" id="Phobius"/>
    </source>
</evidence>
<feature type="transmembrane region" description="Helical" evidence="1">
    <location>
        <begin position="23"/>
        <end position="40"/>
    </location>
</feature>
<accession>A0A1F4V9K1</accession>
<gene>
    <name evidence="2" type="ORF">A3D91_01415</name>
</gene>
<keyword evidence="1" id="KW-0812">Transmembrane</keyword>
<keyword evidence="1" id="KW-0472">Membrane</keyword>
<comment type="caution">
    <text evidence="2">The sequence shown here is derived from an EMBL/GenBank/DDBJ whole genome shotgun (WGS) entry which is preliminary data.</text>
</comment>
<dbReference type="EMBL" id="MEVD01000008">
    <property type="protein sequence ID" value="OGC53875.1"/>
    <property type="molecule type" value="Genomic_DNA"/>
</dbReference>
<evidence type="ECO:0000313" key="3">
    <source>
        <dbReference type="Proteomes" id="UP000178127"/>
    </source>
</evidence>
<proteinExistence type="predicted"/>
<name>A0A1F4V9K1_UNCKA</name>
<protein>
    <submittedName>
        <fullName evidence="2">Uncharacterized protein</fullName>
    </submittedName>
</protein>
<dbReference type="AlphaFoldDB" id="A0A1F4V9K1"/>